<protein>
    <recommendedName>
        <fullName evidence="3">Kinase</fullName>
    </recommendedName>
</protein>
<reference evidence="2" key="1">
    <citation type="journal article" date="2017" name="Proc. Natl. Acad. Sci. U.S.A.">
        <title>Simulation of Deepwater Horizon oil plume reveals substrate specialization within a complex community of hydrocarbon-degraders.</title>
        <authorList>
            <person name="Hu P."/>
            <person name="Dubinsky E.A."/>
            <person name="Probst A.J."/>
            <person name="Wang J."/>
            <person name="Sieber C.M.K."/>
            <person name="Tom L.M."/>
            <person name="Gardinali P."/>
            <person name="Banfield J.F."/>
            <person name="Atlas R.M."/>
            <person name="Andersen G.L."/>
        </authorList>
    </citation>
    <scope>NUCLEOTIDE SEQUENCE [LARGE SCALE GENOMIC DNA]</scope>
</reference>
<dbReference type="AlphaFoldDB" id="A0A1Y5FD37"/>
<gene>
    <name evidence="1" type="ORF">A9Q84_13635</name>
</gene>
<dbReference type="Pfam" id="PF13671">
    <property type="entry name" value="AAA_33"/>
    <property type="match status" value="1"/>
</dbReference>
<name>A0A1Y5FD37_9BACT</name>
<evidence type="ECO:0008006" key="3">
    <source>
        <dbReference type="Google" id="ProtNLM"/>
    </source>
</evidence>
<sequence length="167" mass="19255">MIHLICGPIGAGKTTLAHDIAKEYGAIRFSEDEWLSELFVPNAPENLMEESIQVIGEWASGKYQLCRVQIWQVCEQLLSRGVSIVLDGAAANKEQRDLIRKKAKKHNVDFQLHFISADKEVRRERVLDRNSKKGKTYSIEVNQEMFDHMEVFFEPPKHKELKGALRY</sequence>
<organism evidence="1 2">
    <name type="scientific">Halobacteriovorax marinus</name>
    <dbReference type="NCBI Taxonomy" id="97084"/>
    <lineage>
        <taxon>Bacteria</taxon>
        <taxon>Pseudomonadati</taxon>
        <taxon>Bdellovibrionota</taxon>
        <taxon>Bacteriovoracia</taxon>
        <taxon>Bacteriovoracales</taxon>
        <taxon>Halobacteriovoraceae</taxon>
        <taxon>Halobacteriovorax</taxon>
    </lineage>
</organism>
<proteinExistence type="predicted"/>
<evidence type="ECO:0000313" key="1">
    <source>
        <dbReference type="EMBL" id="OUR97361.1"/>
    </source>
</evidence>
<dbReference type="Proteomes" id="UP000196531">
    <property type="component" value="Unassembled WGS sequence"/>
</dbReference>
<comment type="caution">
    <text evidence="1">The sequence shown here is derived from an EMBL/GenBank/DDBJ whole genome shotgun (WGS) entry which is preliminary data.</text>
</comment>
<dbReference type="Gene3D" id="3.40.50.300">
    <property type="entry name" value="P-loop containing nucleotide triphosphate hydrolases"/>
    <property type="match status" value="1"/>
</dbReference>
<dbReference type="EMBL" id="MAAO01000006">
    <property type="protein sequence ID" value="OUR97361.1"/>
    <property type="molecule type" value="Genomic_DNA"/>
</dbReference>
<accession>A0A1Y5FD37</accession>
<dbReference type="SUPFAM" id="SSF52540">
    <property type="entry name" value="P-loop containing nucleoside triphosphate hydrolases"/>
    <property type="match status" value="1"/>
</dbReference>
<evidence type="ECO:0000313" key="2">
    <source>
        <dbReference type="Proteomes" id="UP000196531"/>
    </source>
</evidence>
<dbReference type="InterPro" id="IPR027417">
    <property type="entry name" value="P-loop_NTPase"/>
</dbReference>